<name>R2XZN0_9ENTE</name>
<gene>
    <name evidence="2" type="ORF">I592_01281</name>
    <name evidence="1" type="ORF">UKC_02685</name>
</gene>
<proteinExistence type="predicted"/>
<accession>R2XZN0</accession>
<evidence type="ECO:0000313" key="4">
    <source>
        <dbReference type="Proteomes" id="UP000014160"/>
    </source>
</evidence>
<evidence type="ECO:0000313" key="3">
    <source>
        <dbReference type="Proteomes" id="UP000013750"/>
    </source>
</evidence>
<keyword evidence="4" id="KW-1185">Reference proteome</keyword>
<evidence type="ECO:0000313" key="1">
    <source>
        <dbReference type="EMBL" id="EOI55477.1"/>
    </source>
</evidence>
<dbReference type="EMBL" id="AJDQ01000008">
    <property type="protein sequence ID" value="EOI55477.1"/>
    <property type="molecule type" value="Genomic_DNA"/>
</dbReference>
<dbReference type="AlphaFoldDB" id="R2XZN0"/>
<dbReference type="PATRIC" id="fig|1158614.3.peg.2680"/>
<reference evidence="2 4" key="2">
    <citation type="submission" date="2013-03" db="EMBL/GenBank/DDBJ databases">
        <title>The Genome Sequence of Enterococcus gilvus ATCC BAA-350 (PacBio/Illumina hybrid assembly).</title>
        <authorList>
            <consortium name="The Broad Institute Genomics Platform"/>
            <consortium name="The Broad Institute Genome Sequencing Center for Infectious Disease"/>
            <person name="Earl A."/>
            <person name="Russ C."/>
            <person name="Gilmore M."/>
            <person name="Surin D."/>
            <person name="Walker B."/>
            <person name="Young S."/>
            <person name="Zeng Q."/>
            <person name="Gargeya S."/>
            <person name="Fitzgerald M."/>
            <person name="Haas B."/>
            <person name="Abouelleil A."/>
            <person name="Allen A.W."/>
            <person name="Alvarado L."/>
            <person name="Arachchi H.M."/>
            <person name="Berlin A.M."/>
            <person name="Chapman S.B."/>
            <person name="Gainer-Dewar J."/>
            <person name="Goldberg J."/>
            <person name="Griggs A."/>
            <person name="Gujja S."/>
            <person name="Hansen M."/>
            <person name="Howarth C."/>
            <person name="Imamovic A."/>
            <person name="Ireland A."/>
            <person name="Larimer J."/>
            <person name="McCowan C."/>
            <person name="Murphy C."/>
            <person name="Pearson M."/>
            <person name="Poon T.W."/>
            <person name="Priest M."/>
            <person name="Roberts A."/>
            <person name="Saif S."/>
            <person name="Shea T."/>
            <person name="Sisk P."/>
            <person name="Sykes S."/>
            <person name="Wortman J."/>
            <person name="Nusbaum C."/>
            <person name="Birren B."/>
        </authorList>
    </citation>
    <scope>NUCLEOTIDE SEQUENCE [LARGE SCALE GENOMIC DNA]</scope>
    <source>
        <strain evidence="2 4">ATCC BAA-350</strain>
    </source>
</reference>
<reference evidence="1 3" key="1">
    <citation type="submission" date="2013-02" db="EMBL/GenBank/DDBJ databases">
        <title>The Genome Sequence of Enterococcus gilvus ATCC BAA-350.</title>
        <authorList>
            <consortium name="The Broad Institute Genome Sequencing Platform"/>
            <consortium name="The Broad Institute Genome Sequencing Center for Infectious Disease"/>
            <person name="Earl A.M."/>
            <person name="Gilmore M.S."/>
            <person name="Lebreton F."/>
            <person name="Walker B."/>
            <person name="Young S.K."/>
            <person name="Zeng Q."/>
            <person name="Gargeya S."/>
            <person name="Fitzgerald M."/>
            <person name="Haas B."/>
            <person name="Abouelleil A."/>
            <person name="Alvarado L."/>
            <person name="Arachchi H.M."/>
            <person name="Berlin A.M."/>
            <person name="Chapman S.B."/>
            <person name="Dewar J."/>
            <person name="Goldberg J."/>
            <person name="Griggs A."/>
            <person name="Gujja S."/>
            <person name="Hansen M."/>
            <person name="Howarth C."/>
            <person name="Imamovic A."/>
            <person name="Larimer J."/>
            <person name="McCowan C."/>
            <person name="Murphy C."/>
            <person name="Neiman D."/>
            <person name="Pearson M."/>
            <person name="Priest M."/>
            <person name="Roberts A."/>
            <person name="Saif S."/>
            <person name="Shea T."/>
            <person name="Sisk P."/>
            <person name="Sykes S."/>
            <person name="Wortman J."/>
            <person name="Nusbaum C."/>
            <person name="Birren B."/>
        </authorList>
    </citation>
    <scope>NUCLEOTIDE SEQUENCE [LARGE SCALE GENOMIC DNA]</scope>
    <source>
        <strain evidence="1 3">ATCC BAA-350</strain>
    </source>
</reference>
<comment type="caution">
    <text evidence="1">The sequence shown here is derived from an EMBL/GenBank/DDBJ whole genome shotgun (WGS) entry which is preliminary data.</text>
</comment>
<dbReference type="HOGENOM" id="CLU_2972412_0_0_9"/>
<dbReference type="EMBL" id="ASWH01000001">
    <property type="protein sequence ID" value="EOW81980.1"/>
    <property type="molecule type" value="Genomic_DNA"/>
</dbReference>
<dbReference type="Proteomes" id="UP000014160">
    <property type="component" value="Unassembled WGS sequence"/>
</dbReference>
<protein>
    <submittedName>
        <fullName evidence="1">Uncharacterized protein</fullName>
    </submittedName>
</protein>
<sequence>MSHEVVYSFYKMKSYPNGKTYFKVYSDRVSLTVALKRIESFSLYLEINQNAHHLFNKV</sequence>
<organism evidence="1 3">
    <name type="scientific">Enterococcus gilvus ATCC BAA-350</name>
    <dbReference type="NCBI Taxonomy" id="1158614"/>
    <lineage>
        <taxon>Bacteria</taxon>
        <taxon>Bacillati</taxon>
        <taxon>Bacillota</taxon>
        <taxon>Bacilli</taxon>
        <taxon>Lactobacillales</taxon>
        <taxon>Enterococcaceae</taxon>
        <taxon>Enterococcus</taxon>
    </lineage>
</organism>
<dbReference type="Proteomes" id="UP000013750">
    <property type="component" value="Unassembled WGS sequence"/>
</dbReference>
<evidence type="ECO:0000313" key="2">
    <source>
        <dbReference type="EMBL" id="EOW81980.1"/>
    </source>
</evidence>